<dbReference type="EMBL" id="CP136920">
    <property type="protein sequence ID" value="WOO42024.1"/>
    <property type="molecule type" value="Genomic_DNA"/>
</dbReference>
<gene>
    <name evidence="3" type="ORF">RZN69_02915</name>
</gene>
<keyword evidence="2" id="KW-1133">Transmembrane helix</keyword>
<organism evidence="3 4">
    <name type="scientific">Rubellicoccus peritrichatus</name>
    <dbReference type="NCBI Taxonomy" id="3080537"/>
    <lineage>
        <taxon>Bacteria</taxon>
        <taxon>Pseudomonadati</taxon>
        <taxon>Verrucomicrobiota</taxon>
        <taxon>Opitutia</taxon>
        <taxon>Puniceicoccales</taxon>
        <taxon>Cerasicoccaceae</taxon>
        <taxon>Rubellicoccus</taxon>
    </lineage>
</organism>
<protein>
    <submittedName>
        <fullName evidence="3">Uncharacterized protein</fullName>
    </submittedName>
</protein>
<accession>A0AAQ3LCP6</accession>
<keyword evidence="2" id="KW-0812">Transmembrane</keyword>
<name>A0AAQ3LCP6_9BACT</name>
<proteinExistence type="predicted"/>
<keyword evidence="4" id="KW-1185">Reference proteome</keyword>
<dbReference type="RefSeq" id="WP_317834508.1">
    <property type="nucleotide sequence ID" value="NZ_CP136920.1"/>
</dbReference>
<keyword evidence="2" id="KW-0472">Membrane</keyword>
<feature type="transmembrane region" description="Helical" evidence="2">
    <location>
        <begin position="115"/>
        <end position="134"/>
    </location>
</feature>
<evidence type="ECO:0000256" key="2">
    <source>
        <dbReference type="SAM" id="Phobius"/>
    </source>
</evidence>
<feature type="region of interest" description="Disordered" evidence="1">
    <location>
        <begin position="1"/>
        <end position="23"/>
    </location>
</feature>
<sequence length="180" mass="19979">MTPLDKQSEHHIPTQQDEARQPQQSGKSSLLIIAIAIIAFSCWQARDLFEIWQSDVYARLAPLCFALWLLAGLVSIISKRKDWKPEILNLSLAIIVTLIGVIGSLNILKQIGFGLALAGLIPFSAYKYIWVIGIPSWLPATGWLAATQLNLGPLWLRLPALMLSLVILIPLFGRRNSNEA</sequence>
<evidence type="ECO:0000256" key="1">
    <source>
        <dbReference type="SAM" id="MobiDB-lite"/>
    </source>
</evidence>
<feature type="transmembrane region" description="Helical" evidence="2">
    <location>
        <begin position="28"/>
        <end position="45"/>
    </location>
</feature>
<evidence type="ECO:0000313" key="4">
    <source>
        <dbReference type="Proteomes" id="UP001304300"/>
    </source>
</evidence>
<evidence type="ECO:0000313" key="3">
    <source>
        <dbReference type="EMBL" id="WOO42024.1"/>
    </source>
</evidence>
<dbReference type="AlphaFoldDB" id="A0AAQ3LCP6"/>
<feature type="transmembrane region" description="Helical" evidence="2">
    <location>
        <begin position="90"/>
        <end position="108"/>
    </location>
</feature>
<dbReference type="KEGG" id="puo:RZN69_02915"/>
<dbReference type="Proteomes" id="UP001304300">
    <property type="component" value="Chromosome"/>
</dbReference>
<feature type="transmembrane region" description="Helical" evidence="2">
    <location>
        <begin position="57"/>
        <end position="78"/>
    </location>
</feature>
<reference evidence="3 4" key="1">
    <citation type="submission" date="2023-10" db="EMBL/GenBank/DDBJ databases">
        <title>Rubellicoccus peritrichatus gen. nov., sp. nov., isolated from an algae of coral reef tank.</title>
        <authorList>
            <person name="Luo J."/>
        </authorList>
    </citation>
    <scope>NUCLEOTIDE SEQUENCE [LARGE SCALE GENOMIC DNA]</scope>
    <source>
        <strain evidence="3 4">CR14</strain>
    </source>
</reference>
<feature type="transmembrane region" description="Helical" evidence="2">
    <location>
        <begin position="154"/>
        <end position="173"/>
    </location>
</feature>
<feature type="compositionally biased region" description="Basic and acidic residues" evidence="1">
    <location>
        <begin position="1"/>
        <end position="20"/>
    </location>
</feature>